<dbReference type="PANTHER" id="PTHR42834">
    <property type="entry name" value="ENDONUCLEASE/EXONUCLEASE/PHOSPHATASE FAMILY PROTEIN (AFU_ORTHOLOGUE AFUA_3G09210)"/>
    <property type="match status" value="1"/>
</dbReference>
<protein>
    <submittedName>
        <fullName evidence="3">Endonuclease/Exonuclease/phosphatase family protein</fullName>
    </submittedName>
    <submittedName>
        <fullName evidence="2">Extracellular nuclease</fullName>
    </submittedName>
</protein>
<evidence type="ECO:0000259" key="1">
    <source>
        <dbReference type="Pfam" id="PF03372"/>
    </source>
</evidence>
<dbReference type="Proteomes" id="UP000256710">
    <property type="component" value="Unassembled WGS sequence"/>
</dbReference>
<dbReference type="RefSeq" id="WP_018005861.1">
    <property type="nucleotide sequence ID" value="NZ_AQUR01000093.1"/>
</dbReference>
<proteinExistence type="predicted"/>
<gene>
    <name evidence="2" type="ORF">CBM2605_A110020</name>
    <name evidence="3" type="ORF">CBM2607_11380</name>
</gene>
<keyword evidence="3" id="KW-0255">Endonuclease</keyword>
<evidence type="ECO:0000313" key="3">
    <source>
        <dbReference type="EMBL" id="SPD46443.1"/>
    </source>
</evidence>
<keyword evidence="5" id="KW-1185">Reference proteome</keyword>
<organism evidence="3 4">
    <name type="scientific">Cupriavidus neocaledonicus</name>
    <dbReference type="NCBI Taxonomy" id="1040979"/>
    <lineage>
        <taxon>Bacteria</taxon>
        <taxon>Pseudomonadati</taxon>
        <taxon>Pseudomonadota</taxon>
        <taxon>Betaproteobacteria</taxon>
        <taxon>Burkholderiales</taxon>
        <taxon>Burkholderiaceae</taxon>
        <taxon>Cupriavidus</taxon>
    </lineage>
</organism>
<feature type="domain" description="Endonuclease/exonuclease/phosphatase" evidence="1">
    <location>
        <begin position="10"/>
        <end position="319"/>
    </location>
</feature>
<sequence>MDLKTLSIATFNLYNLNLPGLPLYTDSNGWSEQEYERKIAWTANQLKLIDADVVGFQELWHGEALSAAVEAAGLAADYDVVVPDNANGKGIVCAAIVRRGLLAGESEWIADFPEDFVLKAKGDDPQTPQIGVNIRGFSRPVLHFAIRPREDEPAMQMYVCHLKSKQPTRIDGEAWYEKEIYSRHAKAIGAALSTIRRTAEAAALRFILTNRMKGNNTAVVVMGDINDGQLSNTANILTEQPAYLVGDSVGGGDIALYTAQTLQEYRDTRDVYYTHVFQDFRESLDHILVSEQLYDNSRRRRWLFDGLIVNNDHLNFSDHKGLGTNDHGIIRAVFKHRPIRDELE</sequence>
<dbReference type="Pfam" id="PF03372">
    <property type="entry name" value="Exo_endo_phos"/>
    <property type="match status" value="1"/>
</dbReference>
<accession>A0A375H7H9</accession>
<keyword evidence="3" id="KW-0378">Hydrolase</keyword>
<reference evidence="4 5" key="1">
    <citation type="submission" date="2018-01" db="EMBL/GenBank/DDBJ databases">
        <authorList>
            <person name="Clerissi C."/>
        </authorList>
    </citation>
    <scope>NUCLEOTIDE SEQUENCE [LARGE SCALE GENOMIC DNA]</scope>
    <source>
        <strain evidence="2">Cupriavidus taiwanensis STM 6082</strain>
        <strain evidence="3">Cupriavidus taiwanensis STM 6160</strain>
    </source>
</reference>
<dbReference type="EMBL" id="OFTC01000003">
    <property type="protein sequence ID" value="SOZ34616.1"/>
    <property type="molecule type" value="Genomic_DNA"/>
</dbReference>
<dbReference type="AlphaFoldDB" id="A0A375H7H9"/>
<dbReference type="InterPro" id="IPR036691">
    <property type="entry name" value="Endo/exonu/phosph_ase_sf"/>
</dbReference>
<name>A0A375H7H9_9BURK</name>
<dbReference type="Gene3D" id="3.60.10.10">
    <property type="entry name" value="Endonuclease/exonuclease/phosphatase"/>
    <property type="match status" value="1"/>
</dbReference>
<evidence type="ECO:0000313" key="4">
    <source>
        <dbReference type="Proteomes" id="UP000255168"/>
    </source>
</evidence>
<dbReference type="Proteomes" id="UP000255168">
    <property type="component" value="Chromosome I"/>
</dbReference>
<dbReference type="SUPFAM" id="SSF56219">
    <property type="entry name" value="DNase I-like"/>
    <property type="match status" value="1"/>
</dbReference>
<dbReference type="InterPro" id="IPR005135">
    <property type="entry name" value="Endo/exonuclease/phosphatase"/>
</dbReference>
<evidence type="ECO:0000313" key="5">
    <source>
        <dbReference type="Proteomes" id="UP000256710"/>
    </source>
</evidence>
<keyword evidence="3" id="KW-0540">Nuclease</keyword>
<dbReference type="PANTHER" id="PTHR42834:SF1">
    <property type="entry name" value="ENDONUCLEASE_EXONUCLEASE_PHOSPHATASE FAMILY PROTEIN (AFU_ORTHOLOGUE AFUA_3G09210)"/>
    <property type="match status" value="1"/>
</dbReference>
<dbReference type="GO" id="GO:0004519">
    <property type="term" value="F:endonuclease activity"/>
    <property type="evidence" value="ECO:0007669"/>
    <property type="project" value="UniProtKB-KW"/>
</dbReference>
<keyword evidence="3" id="KW-0269">Exonuclease</keyword>
<dbReference type="EMBL" id="LT984806">
    <property type="protein sequence ID" value="SPD46443.1"/>
    <property type="molecule type" value="Genomic_DNA"/>
</dbReference>
<evidence type="ECO:0000313" key="2">
    <source>
        <dbReference type="EMBL" id="SOZ34616.1"/>
    </source>
</evidence>
<dbReference type="GO" id="GO:0004527">
    <property type="term" value="F:exonuclease activity"/>
    <property type="evidence" value="ECO:0007669"/>
    <property type="project" value="UniProtKB-KW"/>
</dbReference>